<evidence type="ECO:0000259" key="12">
    <source>
        <dbReference type="PROSITE" id="PS50113"/>
    </source>
</evidence>
<gene>
    <name evidence="13" type="ORF">H6G83_00895</name>
</gene>
<keyword evidence="14" id="KW-1185">Reference proteome</keyword>
<keyword evidence="5" id="KW-0547">Nucleotide-binding</keyword>
<accession>A0ABR8CW62</accession>
<dbReference type="Pfam" id="PF00989">
    <property type="entry name" value="PAS"/>
    <property type="match status" value="1"/>
</dbReference>
<dbReference type="Pfam" id="PF13426">
    <property type="entry name" value="PAS_9"/>
    <property type="match status" value="1"/>
</dbReference>
<sequence length="589" mass="66937">MFPESEYQQLQACLQQRNQLIVDLQKTQQALQEMQHQWLFLMERNPLGVIHWNTAFQVSDWNPAAEGIFGYRKQETVNRHAVELIVPSSAREDVKQLMAALLKQKGVTHCTNENLRKDGKIITCEWYHSPLIDVQGNVIGILSFVEDITNRQNTCSTESKQVEITLRKSLKELADIKFALDQSSIVAVTNHLGIIEYVNDKFCQISQYQVEELIGQTHRIVNSHYHSPAFFQDMWLTIKQGKVWKGEIKNLAKDGTYYWVDTTIVPLLDAENKPQQYVAIRNDITARKKAEAQLSKQAKELEEALQELQITQMQLVQSEKMSSLGQLVAGVAHEINNPVNFIFGNLKHAYQYTQDLLKIIELYQTHYPEPAAEIQAEAENIDLEFLLKDLPKLYSSMTVGANRISQIVASLRTFSRLDESDLKAANIHEGIDSTLMIVEHRLKTQVNRPEILVIKEYGNLPLVECYAGQLNQVIMNILLNAIDALEEKFSQKNHEQVKPTIHIITEVSTPKQVTIRIRDNGVGMSDEVRQKIFDPFYTSKPVGKGTGMGLSISYQIITDMHAGSLECISSLGVGAEFIIKIPIHLENNT</sequence>
<dbReference type="SMART" id="SM00086">
    <property type="entry name" value="PAC"/>
    <property type="match status" value="2"/>
</dbReference>
<dbReference type="InterPro" id="IPR035965">
    <property type="entry name" value="PAS-like_dom_sf"/>
</dbReference>
<keyword evidence="8" id="KW-0902">Two-component regulatory system</keyword>
<evidence type="ECO:0000313" key="14">
    <source>
        <dbReference type="Proteomes" id="UP000661112"/>
    </source>
</evidence>
<feature type="domain" description="PAC" evidence="12">
    <location>
        <begin position="244"/>
        <end position="296"/>
    </location>
</feature>
<feature type="domain" description="Histidine kinase" evidence="10">
    <location>
        <begin position="330"/>
        <end position="585"/>
    </location>
</feature>
<dbReference type="SUPFAM" id="SSF55874">
    <property type="entry name" value="ATPase domain of HSP90 chaperone/DNA topoisomerase II/histidine kinase"/>
    <property type="match status" value="1"/>
</dbReference>
<evidence type="ECO:0000256" key="9">
    <source>
        <dbReference type="SAM" id="Coils"/>
    </source>
</evidence>
<evidence type="ECO:0000259" key="10">
    <source>
        <dbReference type="PROSITE" id="PS50109"/>
    </source>
</evidence>
<proteinExistence type="predicted"/>
<dbReference type="InterPro" id="IPR013767">
    <property type="entry name" value="PAS_fold"/>
</dbReference>
<dbReference type="Pfam" id="PF02518">
    <property type="entry name" value="HATPase_c"/>
    <property type="match status" value="1"/>
</dbReference>
<evidence type="ECO:0000256" key="1">
    <source>
        <dbReference type="ARBA" id="ARBA00000085"/>
    </source>
</evidence>
<dbReference type="InterPro" id="IPR001610">
    <property type="entry name" value="PAC"/>
</dbReference>
<comment type="catalytic activity">
    <reaction evidence="1">
        <text>ATP + protein L-histidine = ADP + protein N-phospho-L-histidine.</text>
        <dbReference type="EC" id="2.7.13.3"/>
    </reaction>
</comment>
<feature type="coiled-coil region" evidence="9">
    <location>
        <begin position="287"/>
        <end position="321"/>
    </location>
</feature>
<reference evidence="13 14" key="1">
    <citation type="journal article" date="2020" name="ISME J.">
        <title>Comparative genomics reveals insights into cyanobacterial evolution and habitat adaptation.</title>
        <authorList>
            <person name="Chen M.Y."/>
            <person name="Teng W.K."/>
            <person name="Zhao L."/>
            <person name="Hu C.X."/>
            <person name="Zhou Y.K."/>
            <person name="Han B.P."/>
            <person name="Song L.R."/>
            <person name="Shu W.S."/>
        </authorList>
    </citation>
    <scope>NUCLEOTIDE SEQUENCE [LARGE SCALE GENOMIC DNA]</scope>
    <source>
        <strain evidence="13 14">FACHB-119</strain>
    </source>
</reference>
<name>A0ABR8CW62_9NOST</name>
<dbReference type="InterPro" id="IPR004358">
    <property type="entry name" value="Sig_transdc_His_kin-like_C"/>
</dbReference>
<dbReference type="Gene3D" id="1.10.287.130">
    <property type="match status" value="1"/>
</dbReference>
<keyword evidence="6" id="KW-0418">Kinase</keyword>
<dbReference type="RefSeq" id="WP_190465675.1">
    <property type="nucleotide sequence ID" value="NZ_JACJSG010000001.1"/>
</dbReference>
<evidence type="ECO:0000259" key="11">
    <source>
        <dbReference type="PROSITE" id="PS50112"/>
    </source>
</evidence>
<evidence type="ECO:0000256" key="3">
    <source>
        <dbReference type="ARBA" id="ARBA00022553"/>
    </source>
</evidence>
<dbReference type="PROSITE" id="PS50109">
    <property type="entry name" value="HIS_KIN"/>
    <property type="match status" value="1"/>
</dbReference>
<dbReference type="SUPFAM" id="SSF55785">
    <property type="entry name" value="PYP-like sensor domain (PAS domain)"/>
    <property type="match status" value="2"/>
</dbReference>
<dbReference type="Gene3D" id="3.30.450.20">
    <property type="entry name" value="PAS domain"/>
    <property type="match status" value="2"/>
</dbReference>
<dbReference type="PRINTS" id="PR00344">
    <property type="entry name" value="BCTRLSENSOR"/>
</dbReference>
<dbReference type="PROSITE" id="PS50112">
    <property type="entry name" value="PAS"/>
    <property type="match status" value="1"/>
</dbReference>
<dbReference type="InterPro" id="IPR003594">
    <property type="entry name" value="HATPase_dom"/>
</dbReference>
<dbReference type="SMART" id="SM00091">
    <property type="entry name" value="PAS"/>
    <property type="match status" value="2"/>
</dbReference>
<dbReference type="PANTHER" id="PTHR43065">
    <property type="entry name" value="SENSOR HISTIDINE KINASE"/>
    <property type="match status" value="1"/>
</dbReference>
<dbReference type="PROSITE" id="PS50113">
    <property type="entry name" value="PAC"/>
    <property type="match status" value="1"/>
</dbReference>
<keyword evidence="4" id="KW-0808">Transferase</keyword>
<dbReference type="PANTHER" id="PTHR43065:SF50">
    <property type="entry name" value="HISTIDINE KINASE"/>
    <property type="match status" value="1"/>
</dbReference>
<dbReference type="CDD" id="cd00082">
    <property type="entry name" value="HisKA"/>
    <property type="match status" value="1"/>
</dbReference>
<dbReference type="Gene3D" id="3.30.565.10">
    <property type="entry name" value="Histidine kinase-like ATPase, C-terminal domain"/>
    <property type="match status" value="1"/>
</dbReference>
<evidence type="ECO:0000256" key="6">
    <source>
        <dbReference type="ARBA" id="ARBA00022777"/>
    </source>
</evidence>
<dbReference type="EC" id="2.7.13.3" evidence="2"/>
<evidence type="ECO:0000313" key="13">
    <source>
        <dbReference type="EMBL" id="MBD2499180.1"/>
    </source>
</evidence>
<comment type="caution">
    <text evidence="13">The sequence shown here is derived from an EMBL/GenBank/DDBJ whole genome shotgun (WGS) entry which is preliminary data.</text>
</comment>
<feature type="domain" description="PAS" evidence="11">
    <location>
        <begin position="41"/>
        <end position="105"/>
    </location>
</feature>
<dbReference type="NCBIfam" id="TIGR00229">
    <property type="entry name" value="sensory_box"/>
    <property type="match status" value="2"/>
</dbReference>
<dbReference type="EMBL" id="JACJSG010000001">
    <property type="protein sequence ID" value="MBD2499180.1"/>
    <property type="molecule type" value="Genomic_DNA"/>
</dbReference>
<evidence type="ECO:0000256" key="8">
    <source>
        <dbReference type="ARBA" id="ARBA00023012"/>
    </source>
</evidence>
<keyword evidence="9" id="KW-0175">Coiled coil</keyword>
<dbReference type="InterPro" id="IPR036097">
    <property type="entry name" value="HisK_dim/P_sf"/>
</dbReference>
<dbReference type="InterPro" id="IPR003661">
    <property type="entry name" value="HisK_dim/P_dom"/>
</dbReference>
<evidence type="ECO:0000256" key="2">
    <source>
        <dbReference type="ARBA" id="ARBA00012438"/>
    </source>
</evidence>
<dbReference type="SUPFAM" id="SSF47384">
    <property type="entry name" value="Homodimeric domain of signal transducing histidine kinase"/>
    <property type="match status" value="1"/>
</dbReference>
<dbReference type="InterPro" id="IPR000700">
    <property type="entry name" value="PAS-assoc_C"/>
</dbReference>
<protein>
    <recommendedName>
        <fullName evidence="2">histidine kinase</fullName>
        <ecNumber evidence="2">2.7.13.3</ecNumber>
    </recommendedName>
</protein>
<dbReference type="InterPro" id="IPR000014">
    <property type="entry name" value="PAS"/>
</dbReference>
<organism evidence="13 14">
    <name type="scientific">Anabaena azotica FACHB-119</name>
    <dbReference type="NCBI Taxonomy" id="947527"/>
    <lineage>
        <taxon>Bacteria</taxon>
        <taxon>Bacillati</taxon>
        <taxon>Cyanobacteriota</taxon>
        <taxon>Cyanophyceae</taxon>
        <taxon>Nostocales</taxon>
        <taxon>Nostocaceae</taxon>
        <taxon>Anabaena</taxon>
        <taxon>Anabaena azotica</taxon>
    </lineage>
</organism>
<keyword evidence="3" id="KW-0597">Phosphoprotein</keyword>
<dbReference type="InterPro" id="IPR005467">
    <property type="entry name" value="His_kinase_dom"/>
</dbReference>
<dbReference type="CDD" id="cd00130">
    <property type="entry name" value="PAS"/>
    <property type="match status" value="2"/>
</dbReference>
<dbReference type="Proteomes" id="UP000661112">
    <property type="component" value="Unassembled WGS sequence"/>
</dbReference>
<dbReference type="InterPro" id="IPR036890">
    <property type="entry name" value="HATPase_C_sf"/>
</dbReference>
<evidence type="ECO:0000256" key="4">
    <source>
        <dbReference type="ARBA" id="ARBA00022679"/>
    </source>
</evidence>
<evidence type="ECO:0000256" key="5">
    <source>
        <dbReference type="ARBA" id="ARBA00022741"/>
    </source>
</evidence>
<evidence type="ECO:0000256" key="7">
    <source>
        <dbReference type="ARBA" id="ARBA00022840"/>
    </source>
</evidence>
<dbReference type="SMART" id="SM00387">
    <property type="entry name" value="HATPase_c"/>
    <property type="match status" value="1"/>
</dbReference>
<keyword evidence="7" id="KW-0067">ATP-binding</keyword>